<name>A0A5C4YG94_CAMJU</name>
<dbReference type="PANTHER" id="PTHR38686:SF1">
    <property type="entry name" value="APOLIPOPROTEIN N-ACYLTRANSFERASE"/>
    <property type="match status" value="1"/>
</dbReference>
<gene>
    <name evidence="10" type="primary">lnt</name>
    <name evidence="11" type="ORF">FH034_02740</name>
</gene>
<keyword evidence="5 10" id="KW-0808">Transferase</keyword>
<comment type="pathway">
    <text evidence="10">Protein modification; lipoprotein biosynthesis (N-acyl transfer).</text>
</comment>
<dbReference type="Pfam" id="PF26365">
    <property type="entry name" value="ApoNAT_membrane"/>
    <property type="match status" value="1"/>
</dbReference>
<keyword evidence="4" id="KW-0997">Cell inner membrane</keyword>
<dbReference type="PANTHER" id="PTHR38686">
    <property type="entry name" value="APOLIPOPROTEIN N-ACYLTRANSFERASE"/>
    <property type="match status" value="1"/>
</dbReference>
<keyword evidence="7 10" id="KW-1133">Transmembrane helix</keyword>
<keyword evidence="6 10" id="KW-0812">Transmembrane</keyword>
<evidence type="ECO:0000256" key="8">
    <source>
        <dbReference type="ARBA" id="ARBA00023136"/>
    </source>
</evidence>
<dbReference type="UniPathway" id="UPA00666"/>
<dbReference type="HAMAP" id="MF_01148">
    <property type="entry name" value="Lnt"/>
    <property type="match status" value="1"/>
</dbReference>
<dbReference type="PROSITE" id="PS50263">
    <property type="entry name" value="CN_HYDROLASE"/>
    <property type="match status" value="1"/>
</dbReference>
<dbReference type="EC" id="2.3.1.269" evidence="10"/>
<feature type="transmembrane region" description="Helical" evidence="10">
    <location>
        <begin position="101"/>
        <end position="121"/>
    </location>
</feature>
<evidence type="ECO:0000256" key="4">
    <source>
        <dbReference type="ARBA" id="ARBA00022519"/>
    </source>
</evidence>
<feature type="transmembrane region" description="Helical" evidence="10">
    <location>
        <begin position="74"/>
        <end position="95"/>
    </location>
</feature>
<feature type="transmembrane region" description="Helical" evidence="10">
    <location>
        <begin position="184"/>
        <end position="200"/>
    </location>
</feature>
<comment type="catalytic activity">
    <reaction evidence="10">
        <text>N-terminal S-1,2-diacyl-sn-glyceryl-L-cysteinyl-[lipoprotein] + a glycerophospholipid = N-acyl-S-1,2-diacyl-sn-glyceryl-L-cysteinyl-[lipoprotein] + a 2-acyl-sn-glycero-3-phospholipid + H(+)</text>
        <dbReference type="Rhea" id="RHEA:48228"/>
        <dbReference type="Rhea" id="RHEA-COMP:14681"/>
        <dbReference type="Rhea" id="RHEA-COMP:14684"/>
        <dbReference type="ChEBI" id="CHEBI:15378"/>
        <dbReference type="ChEBI" id="CHEBI:136912"/>
        <dbReference type="ChEBI" id="CHEBI:140656"/>
        <dbReference type="ChEBI" id="CHEBI:140657"/>
        <dbReference type="ChEBI" id="CHEBI:140660"/>
        <dbReference type="EC" id="2.3.1.269"/>
    </reaction>
</comment>
<feature type="transmembrane region" description="Helical" evidence="10">
    <location>
        <begin position="49"/>
        <end position="67"/>
    </location>
</feature>
<reference evidence="11 12" key="1">
    <citation type="submission" date="2019-06" db="EMBL/GenBank/DDBJ databases">
        <title>Epidemiology of MDR Campylobacter spp.</title>
        <authorList>
            <person name="Addetia A."/>
            <person name="Greninger A."/>
            <person name="Fang F."/>
        </authorList>
    </citation>
    <scope>NUCLEOTIDE SEQUENCE [LARGE SCALE GENOMIC DNA]</scope>
    <source>
        <strain evidence="11 12">HMC314</strain>
    </source>
</reference>
<keyword evidence="9 10" id="KW-0012">Acyltransferase</keyword>
<sequence length="446" mass="52540">MKLKLNFLPYFSFIPKKLNTNSIIFKIIKAFFIAILLSNSIYLSFFENIFTQTISPFLAIWGLVLLLKSKNSKQYFWIGFFVGILWFWWIGLSSIYFNLNYLVPIIPIIVGFIYGLLFRLCYLLKFDFLRLCGIFCISFIHPLGFDWLNWGIFTVYGFFDPSYRGIICIFLIAYFIYEGCISRYYKIAIVLILFFGGFQYNEKQAQTLDLNYKLINTNISQDQKFLQENLKSNSDILIQDILQAINEKKELVILPETAFAFDLKNTKYELMLKELSYKITIITGAFHVEKEHTYNSTYIFKKGNVYILNKHFLVPFGEEIPFFKDLTKKYFLKNIKEFAKGPVQSQYKLNNQIITNAICYEATKEQNYQNSQIIIALSNNAWFNNSSEYKLQQLLMKFYASKYGVSVYHATNGKENIVILPKKLLSKDWKNLSKEIFNDKKIILKF</sequence>
<evidence type="ECO:0000256" key="2">
    <source>
        <dbReference type="ARBA" id="ARBA00010065"/>
    </source>
</evidence>
<dbReference type="NCBIfam" id="TIGR00546">
    <property type="entry name" value="lnt"/>
    <property type="match status" value="1"/>
</dbReference>
<dbReference type="GO" id="GO:0016410">
    <property type="term" value="F:N-acyltransferase activity"/>
    <property type="evidence" value="ECO:0007669"/>
    <property type="project" value="UniProtKB-UniRule"/>
</dbReference>
<dbReference type="AlphaFoldDB" id="A0A5C4YG94"/>
<dbReference type="SUPFAM" id="SSF56317">
    <property type="entry name" value="Carbon-nitrogen hydrolase"/>
    <property type="match status" value="1"/>
</dbReference>
<evidence type="ECO:0000256" key="5">
    <source>
        <dbReference type="ARBA" id="ARBA00022679"/>
    </source>
</evidence>
<protein>
    <recommendedName>
        <fullName evidence="10">Apolipoprotein N-acyltransferase</fullName>
        <shortName evidence="10">ALP N-acyltransferase</shortName>
        <ecNumber evidence="10">2.3.1.269</ecNumber>
    </recommendedName>
</protein>
<dbReference type="InterPro" id="IPR004563">
    <property type="entry name" value="Apolipo_AcylTrfase"/>
</dbReference>
<keyword evidence="3 10" id="KW-1003">Cell membrane</keyword>
<feature type="transmembrane region" description="Helical" evidence="10">
    <location>
        <begin position="128"/>
        <end position="149"/>
    </location>
</feature>
<dbReference type="EMBL" id="VEVS01000005">
    <property type="protein sequence ID" value="TNO42306.1"/>
    <property type="molecule type" value="Genomic_DNA"/>
</dbReference>
<keyword evidence="8 10" id="KW-0472">Membrane</keyword>
<dbReference type="InterPro" id="IPR059109">
    <property type="entry name" value="Lnt_membrane_dom"/>
</dbReference>
<dbReference type="Gene3D" id="3.60.110.10">
    <property type="entry name" value="Carbon-nitrogen hydrolase"/>
    <property type="match status" value="1"/>
</dbReference>
<evidence type="ECO:0000256" key="6">
    <source>
        <dbReference type="ARBA" id="ARBA00022692"/>
    </source>
</evidence>
<feature type="transmembrane region" description="Helical" evidence="10">
    <location>
        <begin position="161"/>
        <end position="177"/>
    </location>
</feature>
<evidence type="ECO:0000313" key="12">
    <source>
        <dbReference type="Proteomes" id="UP000312397"/>
    </source>
</evidence>
<comment type="function">
    <text evidence="10">Catalyzes the phospholipid dependent N-acylation of the N-terminal cysteine of apolipoprotein, the last step in lipoprotein maturation.</text>
</comment>
<comment type="caution">
    <text evidence="11">The sequence shown here is derived from an EMBL/GenBank/DDBJ whole genome shotgun (WGS) entry which is preliminary data.</text>
</comment>
<comment type="subcellular location">
    <subcellularLocation>
        <location evidence="1 10">Cell membrane</location>
        <topology evidence="1 10">Multi-pass membrane protein</topology>
    </subcellularLocation>
</comment>
<organism evidence="11 12">
    <name type="scientific">Campylobacter jejuni</name>
    <dbReference type="NCBI Taxonomy" id="197"/>
    <lineage>
        <taxon>Bacteria</taxon>
        <taxon>Pseudomonadati</taxon>
        <taxon>Campylobacterota</taxon>
        <taxon>Epsilonproteobacteria</taxon>
        <taxon>Campylobacterales</taxon>
        <taxon>Campylobacteraceae</taxon>
        <taxon>Campylobacter</taxon>
    </lineage>
</organism>
<comment type="similarity">
    <text evidence="2 10">Belongs to the CN hydrolase family. Apolipoprotein N-acyltransferase subfamily.</text>
</comment>
<dbReference type="RefSeq" id="WP_215469200.1">
    <property type="nucleotide sequence ID" value="NZ_CATQGO010000001.1"/>
</dbReference>
<dbReference type="NCBIfam" id="NF008934">
    <property type="entry name" value="PRK12291.1"/>
    <property type="match status" value="1"/>
</dbReference>
<evidence type="ECO:0000256" key="1">
    <source>
        <dbReference type="ARBA" id="ARBA00004651"/>
    </source>
</evidence>
<accession>A0A5C4YG94</accession>
<keyword evidence="11" id="KW-0449">Lipoprotein</keyword>
<evidence type="ECO:0000256" key="3">
    <source>
        <dbReference type="ARBA" id="ARBA00022475"/>
    </source>
</evidence>
<dbReference type="InterPro" id="IPR036526">
    <property type="entry name" value="C-N_Hydrolase_sf"/>
</dbReference>
<dbReference type="InterPro" id="IPR059110">
    <property type="entry name" value="Lnt_campylobact"/>
</dbReference>
<dbReference type="InterPro" id="IPR003010">
    <property type="entry name" value="C-N_Hydrolase"/>
</dbReference>
<evidence type="ECO:0000256" key="7">
    <source>
        <dbReference type="ARBA" id="ARBA00022989"/>
    </source>
</evidence>
<dbReference type="Proteomes" id="UP000312397">
    <property type="component" value="Unassembled WGS sequence"/>
</dbReference>
<feature type="transmembrane region" description="Helical" evidence="10">
    <location>
        <begin position="23"/>
        <end position="43"/>
    </location>
</feature>
<dbReference type="GO" id="GO:0005886">
    <property type="term" value="C:plasma membrane"/>
    <property type="evidence" value="ECO:0007669"/>
    <property type="project" value="UniProtKB-SubCell"/>
</dbReference>
<dbReference type="GO" id="GO:0042158">
    <property type="term" value="P:lipoprotein biosynthetic process"/>
    <property type="evidence" value="ECO:0007669"/>
    <property type="project" value="UniProtKB-UniRule"/>
</dbReference>
<evidence type="ECO:0000256" key="9">
    <source>
        <dbReference type="ARBA" id="ARBA00023315"/>
    </source>
</evidence>
<evidence type="ECO:0000313" key="11">
    <source>
        <dbReference type="EMBL" id="TNO42306.1"/>
    </source>
</evidence>
<evidence type="ECO:0000256" key="10">
    <source>
        <dbReference type="HAMAP-Rule" id="MF_01148"/>
    </source>
</evidence>
<proteinExistence type="inferred from homology"/>